<evidence type="ECO:0000256" key="1">
    <source>
        <dbReference type="SAM" id="SignalP"/>
    </source>
</evidence>
<evidence type="ECO:0000313" key="2">
    <source>
        <dbReference type="EMBL" id="NYF78744.1"/>
    </source>
</evidence>
<dbReference type="SUPFAM" id="SSF52266">
    <property type="entry name" value="SGNH hydrolase"/>
    <property type="match status" value="1"/>
</dbReference>
<name>A0A7Y9TFV2_9BACT</name>
<dbReference type="InterPro" id="IPR051532">
    <property type="entry name" value="Ester_Hydrolysis_Enzymes"/>
</dbReference>
<protein>
    <submittedName>
        <fullName evidence="2">Lysophospholipase L1-like esterase</fullName>
    </submittedName>
</protein>
<sequence length="455" mass="46715">MKMNKRSLKRLGRGLPALSLAIAACSSSSPTSSASTGSTSAQTANAGNFANTVFLGDSLTAGYQSSSLLDIQQVHGWAPLVAKQAKFNIIQPLIAYPGAPNVLQLVSPGPPPVIATAPGATTGRENYAVQITDLAVPGAYVNDVANTVPVLDPTSEQEQLNRLVLGSPGLDHGDADSQASFAVKAEPTTIFLWIGNNDALIANLTGSAANMTSVEDFATQYKALMAKLTGQTNAHLVIGNIPDVTQIPYLTPAATILAMYAQATGLSKARLSSLFGIVPGDYITPEGTTQITAILAGTQKAPLDDIGVLTAAEAVTVQQRVAAFNQVIAASASTTGATLVDIHALFAQVAANGLTVNGYTGTSAFLGGFFSLDGIHPTNTGYAVVANKFIDTMNANIGTKIAPIALEPIAATDPLWPPNLSKATAEHVAIPANAGAALNDLLLPTDTSKSEKKAS</sequence>
<proteinExistence type="predicted"/>
<dbReference type="PROSITE" id="PS51257">
    <property type="entry name" value="PROKAR_LIPOPROTEIN"/>
    <property type="match status" value="1"/>
</dbReference>
<dbReference type="EMBL" id="JACCCW010000001">
    <property type="protein sequence ID" value="NYF78744.1"/>
    <property type="molecule type" value="Genomic_DNA"/>
</dbReference>
<feature type="chain" id="PRO_5030805390" evidence="1">
    <location>
        <begin position="35"/>
        <end position="455"/>
    </location>
</feature>
<dbReference type="PANTHER" id="PTHR30383">
    <property type="entry name" value="THIOESTERASE 1/PROTEASE 1/LYSOPHOSPHOLIPASE L1"/>
    <property type="match status" value="1"/>
</dbReference>
<evidence type="ECO:0000313" key="3">
    <source>
        <dbReference type="Proteomes" id="UP000589520"/>
    </source>
</evidence>
<comment type="caution">
    <text evidence="2">The sequence shown here is derived from an EMBL/GenBank/DDBJ whole genome shotgun (WGS) entry which is preliminary data.</text>
</comment>
<dbReference type="Proteomes" id="UP000589520">
    <property type="component" value="Unassembled WGS sequence"/>
</dbReference>
<keyword evidence="1" id="KW-0732">Signal</keyword>
<dbReference type="RefSeq" id="WP_179488433.1">
    <property type="nucleotide sequence ID" value="NZ_JACCCW010000001.1"/>
</dbReference>
<feature type="signal peptide" evidence="1">
    <location>
        <begin position="1"/>
        <end position="34"/>
    </location>
</feature>
<dbReference type="InterPro" id="IPR036514">
    <property type="entry name" value="SGNH_hydro_sf"/>
</dbReference>
<reference evidence="2 3" key="1">
    <citation type="submission" date="2020-07" db="EMBL/GenBank/DDBJ databases">
        <title>Genomic Encyclopedia of Type Strains, Phase IV (KMG-V): Genome sequencing to study the core and pangenomes of soil and plant-associated prokaryotes.</title>
        <authorList>
            <person name="Whitman W."/>
        </authorList>
    </citation>
    <scope>NUCLEOTIDE SEQUENCE [LARGE SCALE GENOMIC DNA]</scope>
    <source>
        <strain evidence="2 3">X4EP2</strain>
    </source>
</reference>
<organism evidence="2 3">
    <name type="scientific">Granulicella arctica</name>
    <dbReference type="NCBI Taxonomy" id="940613"/>
    <lineage>
        <taxon>Bacteria</taxon>
        <taxon>Pseudomonadati</taxon>
        <taxon>Acidobacteriota</taxon>
        <taxon>Terriglobia</taxon>
        <taxon>Terriglobales</taxon>
        <taxon>Acidobacteriaceae</taxon>
        <taxon>Granulicella</taxon>
    </lineage>
</organism>
<dbReference type="PANTHER" id="PTHR30383:SF5">
    <property type="entry name" value="SGNH HYDROLASE-TYPE ESTERASE DOMAIN-CONTAINING PROTEIN"/>
    <property type="match status" value="1"/>
</dbReference>
<dbReference type="GO" id="GO:0004622">
    <property type="term" value="F:phosphatidylcholine lysophospholipase activity"/>
    <property type="evidence" value="ECO:0007669"/>
    <property type="project" value="TreeGrafter"/>
</dbReference>
<keyword evidence="3" id="KW-1185">Reference proteome</keyword>
<accession>A0A7Y9TFV2</accession>
<dbReference type="InterPro" id="IPR001087">
    <property type="entry name" value="GDSL"/>
</dbReference>
<dbReference type="AlphaFoldDB" id="A0A7Y9TFV2"/>
<dbReference type="Pfam" id="PF00657">
    <property type="entry name" value="Lipase_GDSL"/>
    <property type="match status" value="1"/>
</dbReference>
<dbReference type="Gene3D" id="3.40.50.1110">
    <property type="entry name" value="SGNH hydrolase"/>
    <property type="match status" value="1"/>
</dbReference>
<gene>
    <name evidence="2" type="ORF">HDF17_001031</name>
</gene>